<sequence>MAEYDDADRCSALVTHMEDARVMRPWLELKMLDLNEMIITQLKKQDASFPNVTKGILVAMALFLLAKLVDVFLK</sequence>
<feature type="transmembrane region" description="Helical" evidence="1">
    <location>
        <begin position="55"/>
        <end position="73"/>
    </location>
</feature>
<proteinExistence type="predicted"/>
<dbReference type="AlphaFoldDB" id="A0AA86SQA7"/>
<dbReference type="Proteomes" id="UP001189624">
    <property type="component" value="Chromosome 6"/>
</dbReference>
<evidence type="ECO:0000313" key="3">
    <source>
        <dbReference type="Proteomes" id="UP001189624"/>
    </source>
</evidence>
<keyword evidence="1" id="KW-1133">Transmembrane helix</keyword>
<keyword evidence="3" id="KW-1185">Reference proteome</keyword>
<reference evidence="2" key="1">
    <citation type="submission" date="2023-10" db="EMBL/GenBank/DDBJ databases">
        <authorList>
            <person name="Domelevo Entfellner J.-B."/>
        </authorList>
    </citation>
    <scope>NUCLEOTIDE SEQUENCE</scope>
</reference>
<accession>A0AA86SQA7</accession>
<protein>
    <submittedName>
        <fullName evidence="2">Uncharacterized protein</fullName>
    </submittedName>
</protein>
<evidence type="ECO:0000313" key="2">
    <source>
        <dbReference type="EMBL" id="CAJ1960828.1"/>
    </source>
</evidence>
<dbReference type="Gramene" id="rna-AYBTSS11_LOCUS18403">
    <property type="protein sequence ID" value="CAJ1960828.1"/>
    <property type="gene ID" value="gene-AYBTSS11_LOCUS18403"/>
</dbReference>
<keyword evidence="1" id="KW-0472">Membrane</keyword>
<dbReference type="EMBL" id="OY731403">
    <property type="protein sequence ID" value="CAJ1960828.1"/>
    <property type="molecule type" value="Genomic_DNA"/>
</dbReference>
<evidence type="ECO:0000256" key="1">
    <source>
        <dbReference type="SAM" id="Phobius"/>
    </source>
</evidence>
<organism evidence="2 3">
    <name type="scientific">Sphenostylis stenocarpa</name>
    <dbReference type="NCBI Taxonomy" id="92480"/>
    <lineage>
        <taxon>Eukaryota</taxon>
        <taxon>Viridiplantae</taxon>
        <taxon>Streptophyta</taxon>
        <taxon>Embryophyta</taxon>
        <taxon>Tracheophyta</taxon>
        <taxon>Spermatophyta</taxon>
        <taxon>Magnoliopsida</taxon>
        <taxon>eudicotyledons</taxon>
        <taxon>Gunneridae</taxon>
        <taxon>Pentapetalae</taxon>
        <taxon>rosids</taxon>
        <taxon>fabids</taxon>
        <taxon>Fabales</taxon>
        <taxon>Fabaceae</taxon>
        <taxon>Papilionoideae</taxon>
        <taxon>50 kb inversion clade</taxon>
        <taxon>NPAAA clade</taxon>
        <taxon>indigoferoid/millettioid clade</taxon>
        <taxon>Phaseoleae</taxon>
        <taxon>Sphenostylis</taxon>
    </lineage>
</organism>
<keyword evidence="1" id="KW-0812">Transmembrane</keyword>
<name>A0AA86SQA7_9FABA</name>
<gene>
    <name evidence="2" type="ORF">AYBTSS11_LOCUS18403</name>
</gene>